<dbReference type="InterPro" id="IPR050109">
    <property type="entry name" value="HTH-type_TetR-like_transc_reg"/>
</dbReference>
<evidence type="ECO:0000256" key="1">
    <source>
        <dbReference type="ARBA" id="ARBA00023125"/>
    </source>
</evidence>
<dbReference type="RefSeq" id="WP_042446683.1">
    <property type="nucleotide sequence ID" value="NZ_BBPN01000011.1"/>
</dbReference>
<keyword evidence="1 2" id="KW-0238">DNA-binding</keyword>
<keyword evidence="5" id="KW-1185">Reference proteome</keyword>
<accession>A0A1H7WGI8</accession>
<dbReference type="InterPro" id="IPR036271">
    <property type="entry name" value="Tet_transcr_reg_TetR-rel_C_sf"/>
</dbReference>
<gene>
    <name evidence="4" type="ORF">SAMN05414137_120125</name>
</gene>
<dbReference type="InterPro" id="IPR001647">
    <property type="entry name" value="HTH_TetR"/>
</dbReference>
<feature type="domain" description="HTH tetR-type" evidence="3">
    <location>
        <begin position="9"/>
        <end position="69"/>
    </location>
</feature>
<dbReference type="AlphaFoldDB" id="A0A1H7WGI8"/>
<evidence type="ECO:0000256" key="2">
    <source>
        <dbReference type="PROSITE-ProRule" id="PRU00335"/>
    </source>
</evidence>
<dbReference type="SUPFAM" id="SSF48498">
    <property type="entry name" value="Tetracyclin repressor-like, C-terminal domain"/>
    <property type="match status" value="1"/>
</dbReference>
<dbReference type="PANTHER" id="PTHR30328">
    <property type="entry name" value="TRANSCRIPTIONAL REPRESSOR"/>
    <property type="match status" value="1"/>
</dbReference>
<dbReference type="PANTHER" id="PTHR30328:SF54">
    <property type="entry name" value="HTH-TYPE TRANSCRIPTIONAL REPRESSOR SCO4008"/>
    <property type="match status" value="1"/>
</dbReference>
<dbReference type="GO" id="GO:0003677">
    <property type="term" value="F:DNA binding"/>
    <property type="evidence" value="ECO:0007669"/>
    <property type="project" value="UniProtKB-UniRule"/>
</dbReference>
<proteinExistence type="predicted"/>
<dbReference type="EMBL" id="FOAZ01000020">
    <property type="protein sequence ID" value="SEM20189.1"/>
    <property type="molecule type" value="Genomic_DNA"/>
</dbReference>
<dbReference type="Gene3D" id="1.10.357.10">
    <property type="entry name" value="Tetracycline Repressor, domain 2"/>
    <property type="match status" value="1"/>
</dbReference>
<evidence type="ECO:0000259" key="3">
    <source>
        <dbReference type="PROSITE" id="PS50977"/>
    </source>
</evidence>
<dbReference type="eggNOG" id="COG1309">
    <property type="taxonomic scope" value="Bacteria"/>
</dbReference>
<organism evidence="4 5">
    <name type="scientific">Streptacidiphilus jiangxiensis</name>
    <dbReference type="NCBI Taxonomy" id="235985"/>
    <lineage>
        <taxon>Bacteria</taxon>
        <taxon>Bacillati</taxon>
        <taxon>Actinomycetota</taxon>
        <taxon>Actinomycetes</taxon>
        <taxon>Kitasatosporales</taxon>
        <taxon>Streptomycetaceae</taxon>
        <taxon>Streptacidiphilus</taxon>
    </lineage>
</organism>
<protein>
    <submittedName>
        <fullName evidence="4">DNA-binding transcriptional regulator, AcrR family</fullName>
    </submittedName>
</protein>
<dbReference type="Proteomes" id="UP000183015">
    <property type="component" value="Unassembled WGS sequence"/>
</dbReference>
<sequence length="197" mass="21770">MTPTRSSADSARERILAAALAEFSRHGIAGARVDRIAKAARTSKERFYAYFGSKEELYRHVSAQELAAVAEATRLDPTDLPAYAGRIHDYFLDHPEHLRLMRWGQLELDANGDGADDAVRQSVAAKVEQLRMAQEAGRLDAAWEPIDILVFVNQIALAWASQPDLLPPDHDERAEFMAARRAAVVFAVARLFPASTG</sequence>
<dbReference type="Pfam" id="PF17926">
    <property type="entry name" value="TetR_C_21"/>
    <property type="match status" value="1"/>
</dbReference>
<dbReference type="InterPro" id="IPR009057">
    <property type="entry name" value="Homeodomain-like_sf"/>
</dbReference>
<dbReference type="PRINTS" id="PR00455">
    <property type="entry name" value="HTHTETR"/>
</dbReference>
<dbReference type="SUPFAM" id="SSF46689">
    <property type="entry name" value="Homeodomain-like"/>
    <property type="match status" value="1"/>
</dbReference>
<feature type="DNA-binding region" description="H-T-H motif" evidence="2">
    <location>
        <begin position="32"/>
        <end position="51"/>
    </location>
</feature>
<dbReference type="GO" id="GO:0006355">
    <property type="term" value="P:regulation of DNA-templated transcription"/>
    <property type="evidence" value="ECO:0007669"/>
    <property type="project" value="UniProtKB-ARBA"/>
</dbReference>
<evidence type="ECO:0000313" key="4">
    <source>
        <dbReference type="EMBL" id="SEM20189.1"/>
    </source>
</evidence>
<evidence type="ECO:0000313" key="5">
    <source>
        <dbReference type="Proteomes" id="UP000183015"/>
    </source>
</evidence>
<dbReference type="Pfam" id="PF00440">
    <property type="entry name" value="TetR_N"/>
    <property type="match status" value="1"/>
</dbReference>
<dbReference type="InterPro" id="IPR041467">
    <property type="entry name" value="Sco4008_C"/>
</dbReference>
<dbReference type="PROSITE" id="PS50977">
    <property type="entry name" value="HTH_TETR_2"/>
    <property type="match status" value="1"/>
</dbReference>
<name>A0A1H7WGI8_STRJI</name>
<reference evidence="5" key="1">
    <citation type="submission" date="2016-10" db="EMBL/GenBank/DDBJ databases">
        <authorList>
            <person name="Varghese N."/>
        </authorList>
    </citation>
    <scope>NUCLEOTIDE SEQUENCE [LARGE SCALE GENOMIC DNA]</scope>
    <source>
        <strain evidence="5">DSM 45096 / BCRC 16803 / CGMCC 4.1857 / CIP 109030 / JCM 12277 / KCTC 19219 / NBRC 100920 / 33214</strain>
    </source>
</reference>
<dbReference type="OrthoDB" id="4726108at2"/>